<accession>R7V539</accession>
<keyword evidence="1" id="KW-0812">Transmembrane</keyword>
<evidence type="ECO:0000313" key="4">
    <source>
        <dbReference type="Proteomes" id="UP000014760"/>
    </source>
</evidence>
<reference evidence="2 4" key="2">
    <citation type="journal article" date="2013" name="Nature">
        <title>Insights into bilaterian evolution from three spiralian genomes.</title>
        <authorList>
            <person name="Simakov O."/>
            <person name="Marletaz F."/>
            <person name="Cho S.J."/>
            <person name="Edsinger-Gonzales E."/>
            <person name="Havlak P."/>
            <person name="Hellsten U."/>
            <person name="Kuo D.H."/>
            <person name="Larsson T."/>
            <person name="Lv J."/>
            <person name="Arendt D."/>
            <person name="Savage R."/>
            <person name="Osoegawa K."/>
            <person name="de Jong P."/>
            <person name="Grimwood J."/>
            <person name="Chapman J.A."/>
            <person name="Shapiro H."/>
            <person name="Aerts A."/>
            <person name="Otillar R.P."/>
            <person name="Terry A.Y."/>
            <person name="Boore J.L."/>
            <person name="Grigoriev I.V."/>
            <person name="Lindberg D.R."/>
            <person name="Seaver E.C."/>
            <person name="Weisblat D.A."/>
            <person name="Putnam N.H."/>
            <person name="Rokhsar D.S."/>
        </authorList>
    </citation>
    <scope>NUCLEOTIDE SEQUENCE</scope>
    <source>
        <strain evidence="2 4">I ESC-2004</strain>
    </source>
</reference>
<reference evidence="3" key="3">
    <citation type="submission" date="2015-06" db="UniProtKB">
        <authorList>
            <consortium name="EnsemblMetazoa"/>
        </authorList>
    </citation>
    <scope>IDENTIFICATION</scope>
</reference>
<evidence type="ECO:0000313" key="2">
    <source>
        <dbReference type="EMBL" id="ELU13978.1"/>
    </source>
</evidence>
<feature type="transmembrane region" description="Helical" evidence="1">
    <location>
        <begin position="21"/>
        <end position="40"/>
    </location>
</feature>
<evidence type="ECO:0000313" key="3">
    <source>
        <dbReference type="EnsemblMetazoa" id="CapteP223295"/>
    </source>
</evidence>
<protein>
    <submittedName>
        <fullName evidence="2 3">Uncharacterized protein</fullName>
    </submittedName>
</protein>
<dbReference type="AlphaFoldDB" id="R7V539"/>
<dbReference type="EnsemblMetazoa" id="CapteT223295">
    <property type="protein sequence ID" value="CapteP223295"/>
    <property type="gene ID" value="CapteG223295"/>
</dbReference>
<gene>
    <name evidence="2" type="ORF">CAPTEDRAFT_223295</name>
</gene>
<reference evidence="4" key="1">
    <citation type="submission" date="2012-12" db="EMBL/GenBank/DDBJ databases">
        <authorList>
            <person name="Hellsten U."/>
            <person name="Grimwood J."/>
            <person name="Chapman J.A."/>
            <person name="Shapiro H."/>
            <person name="Aerts A."/>
            <person name="Otillar R.P."/>
            <person name="Terry A.Y."/>
            <person name="Boore J.L."/>
            <person name="Simakov O."/>
            <person name="Marletaz F."/>
            <person name="Cho S.-J."/>
            <person name="Edsinger-Gonzales E."/>
            <person name="Havlak P."/>
            <person name="Kuo D.-H."/>
            <person name="Larsson T."/>
            <person name="Lv J."/>
            <person name="Arendt D."/>
            <person name="Savage R."/>
            <person name="Osoegawa K."/>
            <person name="de Jong P."/>
            <person name="Lindberg D.R."/>
            <person name="Seaver E.C."/>
            <person name="Weisblat D.A."/>
            <person name="Putnam N.H."/>
            <person name="Grigoriev I.V."/>
            <person name="Rokhsar D.S."/>
        </authorList>
    </citation>
    <scope>NUCLEOTIDE SEQUENCE</scope>
    <source>
        <strain evidence="4">I ESC-2004</strain>
    </source>
</reference>
<sequence length="239" mass="25691">MIRQPSTPMQHLIRPVLTSGIRWTLMAVNAFHVVAGAVIIGLGSQVEVSTSQDSLDPPPLWWLGVLPLTIGLLGLICCSVGKKIWVILWVVYNVLSTSAGYSLLTVSGCLTPEAYGVNIHIYAECHQFGDFCICSARGGASPLTNQRALCSQVWFSTTIFLAVICTFTVCLVGFLISAILASLATCCLHYYGLQQGANLEASVISNAYAGKNYSTFATEYVPPSATRSVIVNNHVTTQL</sequence>
<keyword evidence="1" id="KW-0472">Membrane</keyword>
<dbReference type="HOGENOM" id="CLU_1162096_0_0_1"/>
<proteinExistence type="predicted"/>
<feature type="transmembrane region" description="Helical" evidence="1">
    <location>
        <begin position="60"/>
        <end position="78"/>
    </location>
</feature>
<keyword evidence="4" id="KW-1185">Reference proteome</keyword>
<organism evidence="2">
    <name type="scientific">Capitella teleta</name>
    <name type="common">Polychaete worm</name>
    <dbReference type="NCBI Taxonomy" id="283909"/>
    <lineage>
        <taxon>Eukaryota</taxon>
        <taxon>Metazoa</taxon>
        <taxon>Spiralia</taxon>
        <taxon>Lophotrochozoa</taxon>
        <taxon>Annelida</taxon>
        <taxon>Polychaeta</taxon>
        <taxon>Sedentaria</taxon>
        <taxon>Scolecida</taxon>
        <taxon>Capitellidae</taxon>
        <taxon>Capitella</taxon>
    </lineage>
</organism>
<evidence type="ECO:0000256" key="1">
    <source>
        <dbReference type="SAM" id="Phobius"/>
    </source>
</evidence>
<feature type="transmembrane region" description="Helical" evidence="1">
    <location>
        <begin position="159"/>
        <end position="184"/>
    </location>
</feature>
<name>R7V539_CAPTE</name>
<dbReference type="EMBL" id="KB294881">
    <property type="protein sequence ID" value="ELU13978.1"/>
    <property type="molecule type" value="Genomic_DNA"/>
</dbReference>
<dbReference type="EMBL" id="AMQN01005005">
    <property type="status" value="NOT_ANNOTATED_CDS"/>
    <property type="molecule type" value="Genomic_DNA"/>
</dbReference>
<feature type="transmembrane region" description="Helical" evidence="1">
    <location>
        <begin position="85"/>
        <end position="104"/>
    </location>
</feature>
<dbReference type="Proteomes" id="UP000014760">
    <property type="component" value="Unassembled WGS sequence"/>
</dbReference>
<keyword evidence="1" id="KW-1133">Transmembrane helix</keyword>